<evidence type="ECO:0000313" key="2">
    <source>
        <dbReference type="EMBL" id="GIY94462.1"/>
    </source>
</evidence>
<dbReference type="AlphaFoldDB" id="A0AAV4XH49"/>
<evidence type="ECO:0000256" key="1">
    <source>
        <dbReference type="SAM" id="MobiDB-lite"/>
    </source>
</evidence>
<comment type="caution">
    <text evidence="2">The sequence shown here is derived from an EMBL/GenBank/DDBJ whole genome shotgun (WGS) entry which is preliminary data.</text>
</comment>
<organism evidence="2 3">
    <name type="scientific">Caerostris extrusa</name>
    <name type="common">Bark spider</name>
    <name type="synonym">Caerostris bankana</name>
    <dbReference type="NCBI Taxonomy" id="172846"/>
    <lineage>
        <taxon>Eukaryota</taxon>
        <taxon>Metazoa</taxon>
        <taxon>Ecdysozoa</taxon>
        <taxon>Arthropoda</taxon>
        <taxon>Chelicerata</taxon>
        <taxon>Arachnida</taxon>
        <taxon>Araneae</taxon>
        <taxon>Araneomorphae</taxon>
        <taxon>Entelegynae</taxon>
        <taxon>Araneoidea</taxon>
        <taxon>Araneidae</taxon>
        <taxon>Caerostris</taxon>
    </lineage>
</organism>
<evidence type="ECO:0000313" key="3">
    <source>
        <dbReference type="Proteomes" id="UP001054945"/>
    </source>
</evidence>
<sequence>MIRNLKKIKSDQDYTPVEEKASSVEVKTEKTSFILSETDTPSGSEMSKMLTKTSVVEGDSSISETVTKITSSKVISSDISEDKFITTTETEKDEDVFESITTITTTTLIKSDDSEEMISKTSIKDQDTFIKESLQYEEDLQKAKEAELELSRSTTKYETTIVSTSLSEKLDQSLTSKTDEIKESSIVDKVAETQKSPSHDLDEEKRY</sequence>
<name>A0AAV4XH49_CAEEX</name>
<protein>
    <submittedName>
        <fullName evidence="2">Uncharacterized protein</fullName>
    </submittedName>
</protein>
<feature type="compositionally biased region" description="Basic and acidic residues" evidence="1">
    <location>
        <begin position="177"/>
        <end position="207"/>
    </location>
</feature>
<keyword evidence="3" id="KW-1185">Reference proteome</keyword>
<gene>
    <name evidence="2" type="ORF">CEXT_510881</name>
</gene>
<dbReference type="EMBL" id="BPLR01000394">
    <property type="protein sequence ID" value="GIY94462.1"/>
    <property type="molecule type" value="Genomic_DNA"/>
</dbReference>
<proteinExistence type="predicted"/>
<dbReference type="Proteomes" id="UP001054945">
    <property type="component" value="Unassembled WGS sequence"/>
</dbReference>
<accession>A0AAV4XH49</accession>
<feature type="region of interest" description="Disordered" evidence="1">
    <location>
        <begin position="170"/>
        <end position="207"/>
    </location>
</feature>
<reference evidence="2 3" key="1">
    <citation type="submission" date="2021-06" db="EMBL/GenBank/DDBJ databases">
        <title>Caerostris extrusa draft genome.</title>
        <authorList>
            <person name="Kono N."/>
            <person name="Arakawa K."/>
        </authorList>
    </citation>
    <scope>NUCLEOTIDE SEQUENCE [LARGE SCALE GENOMIC DNA]</scope>
</reference>